<dbReference type="Proteomes" id="UP000272771">
    <property type="component" value="Chromosome"/>
</dbReference>
<proteinExistence type="inferred from homology"/>
<feature type="domain" description="Impact N-terminal" evidence="2">
    <location>
        <begin position="49"/>
        <end position="154"/>
    </location>
</feature>
<dbReference type="InterPro" id="IPR001498">
    <property type="entry name" value="Impact_N"/>
</dbReference>
<comment type="similarity">
    <text evidence="1">Belongs to the IMPACT family.</text>
</comment>
<dbReference type="Gene3D" id="3.30.230.30">
    <property type="entry name" value="Impact, N-terminal domain"/>
    <property type="match status" value="1"/>
</dbReference>
<organism evidence="3 4">
    <name type="scientific">Neisseria weaveri</name>
    <dbReference type="NCBI Taxonomy" id="28091"/>
    <lineage>
        <taxon>Bacteria</taxon>
        <taxon>Pseudomonadati</taxon>
        <taxon>Pseudomonadota</taxon>
        <taxon>Betaproteobacteria</taxon>
        <taxon>Neisseriales</taxon>
        <taxon>Neisseriaceae</taxon>
        <taxon>Neisseria</taxon>
    </lineage>
</organism>
<evidence type="ECO:0000313" key="4">
    <source>
        <dbReference type="Proteomes" id="UP000272771"/>
    </source>
</evidence>
<reference evidence="3 4" key="1">
    <citation type="submission" date="2018-12" db="EMBL/GenBank/DDBJ databases">
        <authorList>
            <consortium name="Pathogen Informatics"/>
        </authorList>
    </citation>
    <scope>NUCLEOTIDE SEQUENCE [LARGE SCALE GENOMIC DNA]</scope>
    <source>
        <strain evidence="3 4">NCTC12742</strain>
    </source>
</reference>
<evidence type="ECO:0000259" key="2">
    <source>
        <dbReference type="Pfam" id="PF01205"/>
    </source>
</evidence>
<accession>A0A448VNK2</accession>
<dbReference type="PANTHER" id="PTHR16301:SF20">
    <property type="entry name" value="IMPACT FAMILY MEMBER YIGZ"/>
    <property type="match status" value="1"/>
</dbReference>
<keyword evidence="4" id="KW-1185">Reference proteome</keyword>
<dbReference type="GO" id="GO:0006446">
    <property type="term" value="P:regulation of translational initiation"/>
    <property type="evidence" value="ECO:0007669"/>
    <property type="project" value="TreeGrafter"/>
</dbReference>
<evidence type="ECO:0000313" key="3">
    <source>
        <dbReference type="EMBL" id="VEJ51254.1"/>
    </source>
</evidence>
<evidence type="ECO:0000256" key="1">
    <source>
        <dbReference type="ARBA" id="ARBA00007665"/>
    </source>
</evidence>
<dbReference type="GO" id="GO:0005737">
    <property type="term" value="C:cytoplasm"/>
    <property type="evidence" value="ECO:0007669"/>
    <property type="project" value="TreeGrafter"/>
</dbReference>
<sequence>MQWKLHKVFAFIFRRPVLLSGRLKRMNLNMTVTVYKTIAAPTEAEFKDKGSRFIAFAYPIHSIADVKRYVEPLREAHHKARHWCYAYRLGVEGTQFRANDDGEPSGSAGRPILGQIYSAELTDVLVVVVRYFGGTLLGVPGLIHAYKTATAEALSVAEIVEKNVEKTVFIRCEYPHLNDAIRIAKQHCAEVIEQDLQLDCRLTVRIPLANYDACVAAWRHTRFIEVNSEIVGEDS</sequence>
<protein>
    <submittedName>
        <fullName evidence="3">IMPACT family member yigZ</fullName>
    </submittedName>
</protein>
<name>A0A448VNK2_9NEIS</name>
<dbReference type="SUPFAM" id="SSF54211">
    <property type="entry name" value="Ribosomal protein S5 domain 2-like"/>
    <property type="match status" value="1"/>
</dbReference>
<gene>
    <name evidence="3" type="primary">yigZ</name>
    <name evidence="3" type="ORF">NCTC12742_01132</name>
</gene>
<dbReference type="InterPro" id="IPR020569">
    <property type="entry name" value="UPF0029_Impact_CS"/>
</dbReference>
<dbReference type="PROSITE" id="PS00910">
    <property type="entry name" value="UPF0029"/>
    <property type="match status" value="1"/>
</dbReference>
<dbReference type="InterPro" id="IPR023582">
    <property type="entry name" value="Impact"/>
</dbReference>
<dbReference type="EMBL" id="LR134533">
    <property type="protein sequence ID" value="VEJ51254.1"/>
    <property type="molecule type" value="Genomic_DNA"/>
</dbReference>
<dbReference type="STRING" id="28091.SAMEA3174300_01755"/>
<dbReference type="Pfam" id="PF01205">
    <property type="entry name" value="Impact_N"/>
    <property type="match status" value="1"/>
</dbReference>
<dbReference type="InterPro" id="IPR036956">
    <property type="entry name" value="Impact_N_sf"/>
</dbReference>
<dbReference type="AlphaFoldDB" id="A0A448VNK2"/>
<dbReference type="PANTHER" id="PTHR16301">
    <property type="entry name" value="IMPACT-RELATED"/>
    <property type="match status" value="1"/>
</dbReference>
<dbReference type="InterPro" id="IPR020568">
    <property type="entry name" value="Ribosomal_Su5_D2-typ_SF"/>
</dbReference>